<comment type="caution">
    <text evidence="5">The sequence shown here is derived from an EMBL/GenBank/DDBJ whole genome shotgun (WGS) entry which is preliminary data.</text>
</comment>
<keyword evidence="4" id="KW-0862">Zinc</keyword>
<comment type="cofactor">
    <cofactor evidence="1">
        <name>Zn(2+)</name>
        <dbReference type="ChEBI" id="CHEBI:29105"/>
    </cofactor>
</comment>
<gene>
    <name evidence="5" type="ORF">CBA19CS42_37350</name>
</gene>
<evidence type="ECO:0000256" key="2">
    <source>
        <dbReference type="ARBA" id="ARBA00022679"/>
    </source>
</evidence>
<evidence type="ECO:0000313" key="5">
    <source>
        <dbReference type="EMBL" id="GJH30308.1"/>
    </source>
</evidence>
<dbReference type="InterPro" id="IPR013785">
    <property type="entry name" value="Aldolase_TIM"/>
</dbReference>
<name>A0AA37IJ57_9BURK</name>
<keyword evidence="2" id="KW-0808">Transferase</keyword>
<dbReference type="PANTHER" id="PTHR37418:SF2">
    <property type="entry name" value="3-KETO-5-AMINOHEXANOATE CLEAVAGE ENZYME"/>
    <property type="match status" value="1"/>
</dbReference>
<dbReference type="InterPro" id="IPR008567">
    <property type="entry name" value="BKACE"/>
</dbReference>
<keyword evidence="3" id="KW-0479">Metal-binding</keyword>
<evidence type="ECO:0000256" key="4">
    <source>
        <dbReference type="ARBA" id="ARBA00022833"/>
    </source>
</evidence>
<reference evidence="5" key="1">
    <citation type="submission" date="2022-09" db="EMBL/GenBank/DDBJ databases">
        <title>Isolation and characterization of 3-chlorobenzoate degrading bacteria from soils in Shizuoka.</title>
        <authorList>
            <person name="Ifat A."/>
            <person name="Ogawa N."/>
            <person name="Kimbara K."/>
            <person name="Moriuchi R."/>
            <person name="Dohra H."/>
            <person name="Shintani M."/>
        </authorList>
    </citation>
    <scope>NUCLEOTIDE SEQUENCE</scope>
    <source>
        <strain evidence="5">19CS4-2</strain>
    </source>
</reference>
<protein>
    <recommendedName>
        <fullName evidence="7">3-keto-5-aminohexanoate cleavage enzyme</fullName>
    </recommendedName>
</protein>
<dbReference type="AlphaFoldDB" id="A0AA37IJ57"/>
<dbReference type="EMBL" id="BPUS01000034">
    <property type="protein sequence ID" value="GJH30308.1"/>
    <property type="molecule type" value="Genomic_DNA"/>
</dbReference>
<accession>A0AA37IJ57</accession>
<evidence type="ECO:0000256" key="3">
    <source>
        <dbReference type="ARBA" id="ARBA00022723"/>
    </source>
</evidence>
<sequence length="83" mass="9082">MLPQATWVAAGIGRHQWEVNQWCLEAGGHCRTGLEDNTRIDATRLASSNAELVGKIVDACERFDRVPATPEEARAILKLPQAA</sequence>
<evidence type="ECO:0008006" key="7">
    <source>
        <dbReference type="Google" id="ProtNLM"/>
    </source>
</evidence>
<organism evidence="5 6">
    <name type="scientific">Caballeronia novacaledonica</name>
    <dbReference type="NCBI Taxonomy" id="1544861"/>
    <lineage>
        <taxon>Bacteria</taxon>
        <taxon>Pseudomonadati</taxon>
        <taxon>Pseudomonadota</taxon>
        <taxon>Betaproteobacteria</taxon>
        <taxon>Burkholderiales</taxon>
        <taxon>Burkholderiaceae</taxon>
        <taxon>Caballeronia</taxon>
    </lineage>
</organism>
<dbReference type="Proteomes" id="UP001055111">
    <property type="component" value="Unassembled WGS sequence"/>
</dbReference>
<dbReference type="GO" id="GO:0043720">
    <property type="term" value="F:3-keto-5-aminohexanoate cleavage activity"/>
    <property type="evidence" value="ECO:0007669"/>
    <property type="project" value="InterPro"/>
</dbReference>
<evidence type="ECO:0000313" key="6">
    <source>
        <dbReference type="Proteomes" id="UP001055111"/>
    </source>
</evidence>
<dbReference type="GO" id="GO:0046872">
    <property type="term" value="F:metal ion binding"/>
    <property type="evidence" value="ECO:0007669"/>
    <property type="project" value="UniProtKB-KW"/>
</dbReference>
<evidence type="ECO:0000256" key="1">
    <source>
        <dbReference type="ARBA" id="ARBA00001947"/>
    </source>
</evidence>
<proteinExistence type="predicted"/>
<dbReference type="Pfam" id="PF05853">
    <property type="entry name" value="BKACE"/>
    <property type="match status" value="1"/>
</dbReference>
<dbReference type="Gene3D" id="3.20.20.70">
    <property type="entry name" value="Aldolase class I"/>
    <property type="match status" value="1"/>
</dbReference>
<dbReference type="PANTHER" id="PTHR37418">
    <property type="entry name" value="3-KETO-5-AMINOHEXANOATE CLEAVAGE ENZYME-RELATED"/>
    <property type="match status" value="1"/>
</dbReference>